<dbReference type="GO" id="GO:0004198">
    <property type="term" value="F:calcium-dependent cysteine-type endopeptidase activity"/>
    <property type="evidence" value="ECO:0007669"/>
    <property type="project" value="InterPro"/>
</dbReference>
<dbReference type="GO" id="GO:0006508">
    <property type="term" value="P:proteolysis"/>
    <property type="evidence" value="ECO:0007669"/>
    <property type="project" value="UniProtKB-KW"/>
</dbReference>
<protein>
    <recommendedName>
        <fullName evidence="7">Calpain catalytic domain-containing protein</fullName>
    </recommendedName>
</protein>
<gene>
    <name evidence="8" type="ORF">OAUR00152_LOCUS3008</name>
    <name evidence="9" type="ORF">OAUR00152_LOCUS3009</name>
</gene>
<evidence type="ECO:0000256" key="4">
    <source>
        <dbReference type="ARBA" id="ARBA00022807"/>
    </source>
</evidence>
<comment type="similarity">
    <text evidence="1">Belongs to the peptidase C2 family.</text>
</comment>
<dbReference type="InterPro" id="IPR001300">
    <property type="entry name" value="Peptidase_C2_calpain_cat"/>
</dbReference>
<dbReference type="Pfam" id="PF00648">
    <property type="entry name" value="Peptidase_C2"/>
    <property type="match status" value="1"/>
</dbReference>
<dbReference type="CDD" id="cd00044">
    <property type="entry name" value="CysPc"/>
    <property type="match status" value="1"/>
</dbReference>
<dbReference type="PRINTS" id="PR00704">
    <property type="entry name" value="CALPAIN"/>
</dbReference>
<evidence type="ECO:0000313" key="9">
    <source>
        <dbReference type="EMBL" id="CAE2206870.1"/>
    </source>
</evidence>
<dbReference type="Gene3D" id="3.90.70.10">
    <property type="entry name" value="Cysteine proteinases"/>
    <property type="match status" value="1"/>
</dbReference>
<feature type="active site" evidence="5 6">
    <location>
        <position position="133"/>
    </location>
</feature>
<dbReference type="EMBL" id="HBKQ01004400">
    <property type="protein sequence ID" value="CAE2206870.1"/>
    <property type="molecule type" value="Transcribed_RNA"/>
</dbReference>
<dbReference type="SMART" id="SM00230">
    <property type="entry name" value="CysPc"/>
    <property type="match status" value="1"/>
</dbReference>
<keyword evidence="2 6" id="KW-0645">Protease</keyword>
<evidence type="ECO:0000256" key="2">
    <source>
        <dbReference type="ARBA" id="ARBA00022670"/>
    </source>
</evidence>
<organism evidence="9">
    <name type="scientific">Odontella aurita</name>
    <dbReference type="NCBI Taxonomy" id="265563"/>
    <lineage>
        <taxon>Eukaryota</taxon>
        <taxon>Sar</taxon>
        <taxon>Stramenopiles</taxon>
        <taxon>Ochrophyta</taxon>
        <taxon>Bacillariophyta</taxon>
        <taxon>Mediophyceae</taxon>
        <taxon>Biddulphiophycidae</taxon>
        <taxon>Eupodiscales</taxon>
        <taxon>Odontellaceae</taxon>
        <taxon>Odontella</taxon>
    </lineage>
</organism>
<dbReference type="InterPro" id="IPR000169">
    <property type="entry name" value="Pept_cys_AS"/>
</dbReference>
<dbReference type="GO" id="GO:0005737">
    <property type="term" value="C:cytoplasm"/>
    <property type="evidence" value="ECO:0007669"/>
    <property type="project" value="TreeGrafter"/>
</dbReference>
<dbReference type="PANTHER" id="PTHR10183">
    <property type="entry name" value="CALPAIN"/>
    <property type="match status" value="1"/>
</dbReference>
<sequence length="494" mass="55593">MTLPTAEELHNAEASTLWNVLCCPLVATIGMIYRSLEIYFWPCFRVVSLRVANVLHRTCCFCCGWPYVDDDFYGAAALGGHTKEGALISAEDMAEDTDWVRAHELDAFGGNRPQLFEGEIEPDDLCQGAVGDCWLVAAFACASEHPDSIRRLFRTVEYNPRGMYAVRIFDPVKKKWTVVRVDDRIPCKKGTKRPRFMNPNGSELWAIVLEKAYAKFCGSYAALDGGFVLWGWHAMTGDNVFQMSKNKESDGDDGSWYREDMVAIDDKKDRRACGFKKTDETYTEDNIWTLLKRYDRQKSLMSASIGKTAYGKYSGPAGEEILEEEGLAAGHAYSLIQAVEVTDSKKISALPGGMLTVDTDIGRTKPRIKLLQLRNPWGTFEWKGDWSDKSPKWKEHPNVKKELGLVDADDGTFWMCWDDFKRYYTRINVCDRSTSADASLDARENDGSCGIISGCLCGCAEFWCLCKGYRNLYCGHRSTDKTLDAQERGCCGIC</sequence>
<dbReference type="PANTHER" id="PTHR10183:SF379">
    <property type="entry name" value="CALPAIN-5"/>
    <property type="match status" value="1"/>
</dbReference>
<keyword evidence="3 6" id="KW-0378">Hydrolase</keyword>
<dbReference type="PROSITE" id="PS00139">
    <property type="entry name" value="THIOL_PROTEASE_CYS"/>
    <property type="match status" value="1"/>
</dbReference>
<feature type="domain" description="Calpain catalytic" evidence="7">
    <location>
        <begin position="66"/>
        <end position="433"/>
    </location>
</feature>
<feature type="active site" evidence="5 6">
    <location>
        <position position="375"/>
    </location>
</feature>
<dbReference type="PROSITE" id="PS50203">
    <property type="entry name" value="CALPAIN_CAT"/>
    <property type="match status" value="1"/>
</dbReference>
<dbReference type="AlphaFoldDB" id="A0A6U6CKG5"/>
<feature type="active site" evidence="5 6">
    <location>
        <position position="331"/>
    </location>
</feature>
<evidence type="ECO:0000256" key="6">
    <source>
        <dbReference type="PROSITE-ProRule" id="PRU00239"/>
    </source>
</evidence>
<evidence type="ECO:0000256" key="1">
    <source>
        <dbReference type="ARBA" id="ARBA00007623"/>
    </source>
</evidence>
<accession>A0A6U6CKG5</accession>
<evidence type="ECO:0000259" key="7">
    <source>
        <dbReference type="PROSITE" id="PS50203"/>
    </source>
</evidence>
<dbReference type="InterPro" id="IPR022684">
    <property type="entry name" value="Calpain_cysteine_protease"/>
</dbReference>
<evidence type="ECO:0000256" key="5">
    <source>
        <dbReference type="PIRSR" id="PIRSR622684-1"/>
    </source>
</evidence>
<dbReference type="InterPro" id="IPR038765">
    <property type="entry name" value="Papain-like_cys_pep_sf"/>
</dbReference>
<evidence type="ECO:0000256" key="3">
    <source>
        <dbReference type="ARBA" id="ARBA00022801"/>
    </source>
</evidence>
<dbReference type="SUPFAM" id="SSF54001">
    <property type="entry name" value="Cysteine proteinases"/>
    <property type="match status" value="1"/>
</dbReference>
<reference evidence="9" key="1">
    <citation type="submission" date="2021-01" db="EMBL/GenBank/DDBJ databases">
        <authorList>
            <person name="Corre E."/>
            <person name="Pelletier E."/>
            <person name="Niang G."/>
            <person name="Scheremetjew M."/>
            <person name="Finn R."/>
            <person name="Kale V."/>
            <person name="Holt S."/>
            <person name="Cochrane G."/>
            <person name="Meng A."/>
            <person name="Brown T."/>
            <person name="Cohen L."/>
        </authorList>
    </citation>
    <scope>NUCLEOTIDE SEQUENCE</scope>
    <source>
        <strain evidence="9">Isolate 1302-5</strain>
    </source>
</reference>
<proteinExistence type="inferred from homology"/>
<name>A0A6U6CKG5_9STRA</name>
<evidence type="ECO:0000313" key="8">
    <source>
        <dbReference type="EMBL" id="CAE2206869.1"/>
    </source>
</evidence>
<keyword evidence="4 6" id="KW-0788">Thiol protease</keyword>
<dbReference type="EMBL" id="HBKQ01004399">
    <property type="protein sequence ID" value="CAE2206869.1"/>
    <property type="molecule type" value="Transcribed_RNA"/>
</dbReference>